<evidence type="ECO:0000313" key="6">
    <source>
        <dbReference type="EMBL" id="GEN81178.1"/>
    </source>
</evidence>
<evidence type="ECO:0000256" key="4">
    <source>
        <dbReference type="ARBA" id="ARBA00066388"/>
    </source>
</evidence>
<sequence>MGGLAVRDVVVHYRDDDGTVATAVDGVSLDIAPGEVLALLGPSGSGKSTLLRAIAGLEPLSAGQVRWDGADLAGVPTHRRGFGLVFQDGQLFPHRDVAGNVGFGLAMTGPGRRDRAAHRARVTELLELMGLGGFERRDVASLSGGERQRVALARSLAPRPRLLLLDEPLSALDRALRERLAGDVRAALVATGTTALFVTHDHDEAFAVADRIAVMDLGRLLQVAEPAELWHRPASRRVAEFLGYEAFVPLARAPEALARAVGVARAAGVDGAGIDGAGADGAGVDGAEDLVLALGPGSLVTAPDGALEGEVTSAGFRRGLVETVAAVDGVGQVTVVEPSGGYAAASQALPVPGARVRLAVDAAAIAVVRG</sequence>
<evidence type="ECO:0000256" key="2">
    <source>
        <dbReference type="ARBA" id="ARBA00022741"/>
    </source>
</evidence>
<keyword evidence="1" id="KW-0813">Transport</keyword>
<accession>A0A511Z150</accession>
<reference evidence="6 7" key="1">
    <citation type="submission" date="2019-07" db="EMBL/GenBank/DDBJ databases">
        <title>Whole genome shotgun sequence of Actinotalea fermentans NBRC 105374.</title>
        <authorList>
            <person name="Hosoyama A."/>
            <person name="Uohara A."/>
            <person name="Ohji S."/>
            <person name="Ichikawa N."/>
        </authorList>
    </citation>
    <scope>NUCLEOTIDE SEQUENCE [LARGE SCALE GENOMIC DNA]</scope>
    <source>
        <strain evidence="6 7">NBRC 105374</strain>
    </source>
</reference>
<dbReference type="RefSeq" id="WP_146819887.1">
    <property type="nucleotide sequence ID" value="NZ_BJYK01000009.1"/>
</dbReference>
<gene>
    <name evidence="6" type="ORF">AFE02nite_29120</name>
</gene>
<dbReference type="GO" id="GO:0016887">
    <property type="term" value="F:ATP hydrolysis activity"/>
    <property type="evidence" value="ECO:0007669"/>
    <property type="project" value="InterPro"/>
</dbReference>
<comment type="caution">
    <text evidence="6">The sequence shown here is derived from an EMBL/GenBank/DDBJ whole genome shotgun (WGS) entry which is preliminary data.</text>
</comment>
<dbReference type="Gene3D" id="3.40.50.300">
    <property type="entry name" value="P-loop containing nucleotide triphosphate hydrolases"/>
    <property type="match status" value="1"/>
</dbReference>
<keyword evidence="7" id="KW-1185">Reference proteome</keyword>
<dbReference type="SUPFAM" id="SSF52540">
    <property type="entry name" value="P-loop containing nucleoside triphosphate hydrolases"/>
    <property type="match status" value="1"/>
</dbReference>
<dbReference type="GO" id="GO:0015418">
    <property type="term" value="F:ABC-type quaternary ammonium compound transporting activity"/>
    <property type="evidence" value="ECO:0007669"/>
    <property type="project" value="UniProtKB-EC"/>
</dbReference>
<dbReference type="InterPro" id="IPR003439">
    <property type="entry name" value="ABC_transporter-like_ATP-bd"/>
</dbReference>
<dbReference type="InterPro" id="IPR027417">
    <property type="entry name" value="P-loop_NTPase"/>
</dbReference>
<dbReference type="AlphaFoldDB" id="A0A511Z150"/>
<dbReference type="PROSITE" id="PS50893">
    <property type="entry name" value="ABC_TRANSPORTER_2"/>
    <property type="match status" value="1"/>
</dbReference>
<dbReference type="GO" id="GO:0005524">
    <property type="term" value="F:ATP binding"/>
    <property type="evidence" value="ECO:0007669"/>
    <property type="project" value="UniProtKB-KW"/>
</dbReference>
<evidence type="ECO:0000256" key="1">
    <source>
        <dbReference type="ARBA" id="ARBA00022448"/>
    </source>
</evidence>
<dbReference type="Pfam" id="PF00005">
    <property type="entry name" value="ABC_tran"/>
    <property type="match status" value="1"/>
</dbReference>
<dbReference type="SMART" id="SM00382">
    <property type="entry name" value="AAA"/>
    <property type="match status" value="1"/>
</dbReference>
<dbReference type="OrthoDB" id="3180400at2"/>
<keyword evidence="3" id="KW-0067">ATP-binding</keyword>
<name>A0A511Z150_9CELL</name>
<dbReference type="EC" id="7.6.2.9" evidence="4"/>
<organism evidence="6 7">
    <name type="scientific">Actinotalea fermentans</name>
    <dbReference type="NCBI Taxonomy" id="43671"/>
    <lineage>
        <taxon>Bacteria</taxon>
        <taxon>Bacillati</taxon>
        <taxon>Actinomycetota</taxon>
        <taxon>Actinomycetes</taxon>
        <taxon>Micrococcales</taxon>
        <taxon>Cellulomonadaceae</taxon>
        <taxon>Actinotalea</taxon>
    </lineage>
</organism>
<evidence type="ECO:0000256" key="3">
    <source>
        <dbReference type="ARBA" id="ARBA00022840"/>
    </source>
</evidence>
<protein>
    <recommendedName>
        <fullName evidence="4">ABC-type quaternary amine transporter</fullName>
        <ecNumber evidence="4">7.6.2.9</ecNumber>
    </recommendedName>
</protein>
<dbReference type="InterPro" id="IPR017871">
    <property type="entry name" value="ABC_transporter-like_CS"/>
</dbReference>
<dbReference type="FunFam" id="3.40.50.300:FF:000425">
    <property type="entry name" value="Probable ABC transporter, ATP-binding subunit"/>
    <property type="match status" value="1"/>
</dbReference>
<dbReference type="Proteomes" id="UP000321484">
    <property type="component" value="Unassembled WGS sequence"/>
</dbReference>
<feature type="domain" description="ABC transporter" evidence="5">
    <location>
        <begin position="4"/>
        <end position="242"/>
    </location>
</feature>
<proteinExistence type="predicted"/>
<dbReference type="InterPro" id="IPR003593">
    <property type="entry name" value="AAA+_ATPase"/>
</dbReference>
<dbReference type="PANTHER" id="PTHR42781:SF4">
    <property type="entry name" value="SPERMIDINE_PUTRESCINE IMPORT ATP-BINDING PROTEIN POTA"/>
    <property type="match status" value="1"/>
</dbReference>
<evidence type="ECO:0000259" key="5">
    <source>
        <dbReference type="PROSITE" id="PS50893"/>
    </source>
</evidence>
<dbReference type="EMBL" id="BJYK01000009">
    <property type="protein sequence ID" value="GEN81178.1"/>
    <property type="molecule type" value="Genomic_DNA"/>
</dbReference>
<dbReference type="InterPro" id="IPR050093">
    <property type="entry name" value="ABC_SmlMolc_Importer"/>
</dbReference>
<dbReference type="PROSITE" id="PS00211">
    <property type="entry name" value="ABC_TRANSPORTER_1"/>
    <property type="match status" value="1"/>
</dbReference>
<evidence type="ECO:0000313" key="7">
    <source>
        <dbReference type="Proteomes" id="UP000321484"/>
    </source>
</evidence>
<dbReference type="PANTHER" id="PTHR42781">
    <property type="entry name" value="SPERMIDINE/PUTRESCINE IMPORT ATP-BINDING PROTEIN POTA"/>
    <property type="match status" value="1"/>
</dbReference>
<keyword evidence="2" id="KW-0547">Nucleotide-binding</keyword>